<gene>
    <name evidence="1" type="ORF">HPF_15835</name>
</gene>
<dbReference type="KEGG" id="hpse:HPF_15835"/>
<evidence type="ECO:0000313" key="2">
    <source>
        <dbReference type="Proteomes" id="UP000293912"/>
    </source>
</evidence>
<evidence type="ECO:0008006" key="3">
    <source>
        <dbReference type="Google" id="ProtNLM"/>
    </source>
</evidence>
<reference evidence="1 2" key="1">
    <citation type="submission" date="2019-03" db="EMBL/GenBank/DDBJ databases">
        <authorList>
            <person name="Sebastian G."/>
            <person name="Baumann P."/>
            <person name="Ruckert C."/>
            <person name="Kalinowski J."/>
            <person name="Nebel B."/>
            <person name="Takors R."/>
            <person name="Blombach B."/>
        </authorList>
    </citation>
    <scope>NUCLEOTIDE SEQUENCE [LARGE SCALE GENOMIC DNA]</scope>
    <source>
        <strain evidence="1 2">DSM 1084</strain>
    </source>
</reference>
<dbReference type="InterPro" id="IPR021322">
    <property type="entry name" value="DUF2924"/>
</dbReference>
<keyword evidence="2" id="KW-1185">Reference proteome</keyword>
<proteinExistence type="predicted"/>
<evidence type="ECO:0000313" key="1">
    <source>
        <dbReference type="EMBL" id="QBM29163.1"/>
    </source>
</evidence>
<dbReference type="Pfam" id="PF11149">
    <property type="entry name" value="DUF2924"/>
    <property type="match status" value="1"/>
</dbReference>
<dbReference type="EMBL" id="CP037867">
    <property type="protein sequence ID" value="QBM29163.1"/>
    <property type="molecule type" value="Genomic_DNA"/>
</dbReference>
<protein>
    <recommendedName>
        <fullName evidence="3">DUF2924 domain-containing protein</fullName>
    </recommendedName>
</protein>
<dbReference type="RefSeq" id="WP_165961721.1">
    <property type="nucleotide sequence ID" value="NZ_CP037867.1"/>
</dbReference>
<dbReference type="AlphaFoldDB" id="A0A4V1ABU3"/>
<sequence length="131" mass="14715">MSVVEQILQADRATLVERWQSLFDREPPAHVQVNLIRRVLSWHAQDQMLDNDWCGPKGAARLKRVLRSTAAAPVLAPGTRLLREWQGVTHEVLVLPQGFVHQGQTYKSLSAVAKAITGTHWSGPVFFGVRR</sequence>
<dbReference type="Proteomes" id="UP000293912">
    <property type="component" value="Chromosome"/>
</dbReference>
<accession>A0A4V1ABU3</accession>
<name>A0A4V1ABU3_HYDPS</name>
<organism evidence="1 2">
    <name type="scientific">Hydrogenophaga pseudoflava</name>
    <name type="common">Pseudomonas carboxydoflava</name>
    <dbReference type="NCBI Taxonomy" id="47421"/>
    <lineage>
        <taxon>Bacteria</taxon>
        <taxon>Pseudomonadati</taxon>
        <taxon>Pseudomonadota</taxon>
        <taxon>Betaproteobacteria</taxon>
        <taxon>Burkholderiales</taxon>
        <taxon>Comamonadaceae</taxon>
        <taxon>Hydrogenophaga</taxon>
    </lineage>
</organism>